<accession>A0A2J8A7M7</accession>
<evidence type="ECO:0000259" key="2">
    <source>
        <dbReference type="Pfam" id="PF26188"/>
    </source>
</evidence>
<dbReference type="GO" id="GO:1901259">
    <property type="term" value="P:chloroplast rRNA processing"/>
    <property type="evidence" value="ECO:0007669"/>
    <property type="project" value="TreeGrafter"/>
</dbReference>
<dbReference type="GO" id="GO:0044528">
    <property type="term" value="P:regulation of mitochondrial mRNA stability"/>
    <property type="evidence" value="ECO:0007669"/>
    <property type="project" value="InterPro"/>
</dbReference>
<protein>
    <submittedName>
        <fullName evidence="3">Uncharacterized protein</fullName>
    </submittedName>
</protein>
<evidence type="ECO:0000313" key="4">
    <source>
        <dbReference type="Proteomes" id="UP000236333"/>
    </source>
</evidence>
<dbReference type="PANTHER" id="PTHR21228">
    <property type="entry name" value="FAST LEU-RICH DOMAIN-CONTAINING"/>
    <property type="match status" value="1"/>
</dbReference>
<comment type="caution">
    <text evidence="3">The sequence shown here is derived from an EMBL/GenBank/DDBJ whole genome shotgun (WGS) entry which is preliminary data.</text>
</comment>
<feature type="domain" description="RNA-editing substrate-binding complex 6 protein" evidence="2">
    <location>
        <begin position="91"/>
        <end position="193"/>
    </location>
</feature>
<evidence type="ECO:0000259" key="1">
    <source>
        <dbReference type="Pfam" id="PF06743"/>
    </source>
</evidence>
<dbReference type="PANTHER" id="PTHR21228:SF40">
    <property type="entry name" value="LD45607P"/>
    <property type="match status" value="1"/>
</dbReference>
<dbReference type="AlphaFoldDB" id="A0A2J8A7M7"/>
<dbReference type="OrthoDB" id="537275at2759"/>
<dbReference type="InterPro" id="IPR010622">
    <property type="entry name" value="FAST_Leu-rich"/>
</dbReference>
<feature type="domain" description="FAST kinase leucine-rich" evidence="1">
    <location>
        <begin position="224"/>
        <end position="280"/>
    </location>
</feature>
<reference evidence="3 4" key="1">
    <citation type="journal article" date="2017" name="Mol. Biol. Evol.">
        <title>The 4-celled Tetrabaena socialis nuclear genome reveals the essential components for genetic control of cell number at the origin of multicellularity in the volvocine lineage.</title>
        <authorList>
            <person name="Featherston J."/>
            <person name="Arakaki Y."/>
            <person name="Hanschen E.R."/>
            <person name="Ferris P.J."/>
            <person name="Michod R.E."/>
            <person name="Olson B.J.S.C."/>
            <person name="Nozaki H."/>
            <person name="Durand P.M."/>
        </authorList>
    </citation>
    <scope>NUCLEOTIDE SEQUENCE [LARGE SCALE GENOMIC DNA]</scope>
    <source>
        <strain evidence="3 4">NIES-571</strain>
    </source>
</reference>
<dbReference type="Pfam" id="PF26188">
    <property type="entry name" value="RESC6"/>
    <property type="match status" value="1"/>
</dbReference>
<dbReference type="GO" id="GO:0005759">
    <property type="term" value="C:mitochondrial matrix"/>
    <property type="evidence" value="ECO:0007669"/>
    <property type="project" value="TreeGrafter"/>
</dbReference>
<dbReference type="Pfam" id="PF06743">
    <property type="entry name" value="FAST_1"/>
    <property type="match status" value="1"/>
</dbReference>
<dbReference type="GO" id="GO:0009507">
    <property type="term" value="C:chloroplast"/>
    <property type="evidence" value="ECO:0007669"/>
    <property type="project" value="GOC"/>
</dbReference>
<dbReference type="EMBL" id="PGGS01000126">
    <property type="protein sequence ID" value="PNH08518.1"/>
    <property type="molecule type" value="Genomic_DNA"/>
</dbReference>
<proteinExistence type="predicted"/>
<sequence>MELAAPAGRWTYALAATAGVDLEEELTPRVLMNRRIVGCCSPAELCGLVLEEVATLDHVNTSHALYHLAKMPRQRGMHDEQQAEAQQLAIEALTRRMQQLIGNYQSWDVTQSLWAYAGLGYKDEAVMHTLCSAAMRLAAFFRPVDCANVVVAFARLDYTNQQLLRQIISTVLDAIDDFRPGELSQLLWGFARLGCHPGAAFLSEVTGGMQGRLEQYGSQELALILWSSARLRHKPGLRFLNEMEDVLLQRLPHLSPSDSCVAVWSFAHLGYKAVRFLDEVPQSLGPQLHSCRNSELCALISGFATAYHYHRVLLDEASDVILGRLDTFSHHEPDSGKQLAAALYMRMRHFTPQGLAMVVKALAQLQWRSEPLMAELIVAAELKLLAFK</sequence>
<dbReference type="InterPro" id="IPR058917">
    <property type="entry name" value="RESC6_dom"/>
</dbReference>
<dbReference type="Proteomes" id="UP000236333">
    <property type="component" value="Unassembled WGS sequence"/>
</dbReference>
<gene>
    <name evidence="3" type="ORF">TSOC_004918</name>
</gene>
<dbReference type="GO" id="GO:0035770">
    <property type="term" value="C:ribonucleoprotein granule"/>
    <property type="evidence" value="ECO:0007669"/>
    <property type="project" value="TreeGrafter"/>
</dbReference>
<dbReference type="GO" id="GO:0000963">
    <property type="term" value="P:mitochondrial RNA processing"/>
    <property type="evidence" value="ECO:0007669"/>
    <property type="project" value="TreeGrafter"/>
</dbReference>
<evidence type="ECO:0000313" key="3">
    <source>
        <dbReference type="EMBL" id="PNH08518.1"/>
    </source>
</evidence>
<keyword evidence="4" id="KW-1185">Reference proteome</keyword>
<organism evidence="3 4">
    <name type="scientific">Tetrabaena socialis</name>
    <dbReference type="NCBI Taxonomy" id="47790"/>
    <lineage>
        <taxon>Eukaryota</taxon>
        <taxon>Viridiplantae</taxon>
        <taxon>Chlorophyta</taxon>
        <taxon>core chlorophytes</taxon>
        <taxon>Chlorophyceae</taxon>
        <taxon>CS clade</taxon>
        <taxon>Chlamydomonadales</taxon>
        <taxon>Tetrabaenaceae</taxon>
        <taxon>Tetrabaena</taxon>
    </lineage>
</organism>
<dbReference type="InterPro" id="IPR050870">
    <property type="entry name" value="FAST_kinase"/>
</dbReference>
<dbReference type="GO" id="GO:0003723">
    <property type="term" value="F:RNA binding"/>
    <property type="evidence" value="ECO:0007669"/>
    <property type="project" value="TreeGrafter"/>
</dbReference>
<name>A0A2J8A7M7_9CHLO</name>